<sequence>MVSLVDGDLQSSENLKLTAPIPVTLHPASVYLSGLSEGSRRTIRYSLNTIASLLTNGDCDADTLDWSMLRYQHTAAVRVALKM</sequence>
<dbReference type="Proteomes" id="UP000003781">
    <property type="component" value="Unassembled WGS sequence"/>
</dbReference>
<organism evidence="1 2">
    <name type="scientific">Crocosphaera chwakensis CCY0110</name>
    <dbReference type="NCBI Taxonomy" id="391612"/>
    <lineage>
        <taxon>Bacteria</taxon>
        <taxon>Bacillati</taxon>
        <taxon>Cyanobacteriota</taxon>
        <taxon>Cyanophyceae</taxon>
        <taxon>Oscillatoriophycideae</taxon>
        <taxon>Chroococcales</taxon>
        <taxon>Aphanothecaceae</taxon>
        <taxon>Crocosphaera</taxon>
        <taxon>Crocosphaera chwakensis</taxon>
    </lineage>
</organism>
<proteinExistence type="predicted"/>
<accession>A3J012</accession>
<dbReference type="AlphaFoldDB" id="A3J012"/>
<evidence type="ECO:0000313" key="2">
    <source>
        <dbReference type="Proteomes" id="UP000003781"/>
    </source>
</evidence>
<evidence type="ECO:0000313" key="1">
    <source>
        <dbReference type="EMBL" id="EAZ87936.1"/>
    </source>
</evidence>
<dbReference type="eggNOG" id="COG4974">
    <property type="taxonomic scope" value="Bacteria"/>
</dbReference>
<dbReference type="EMBL" id="AAXW01000140">
    <property type="protein sequence ID" value="EAZ87936.1"/>
    <property type="molecule type" value="Genomic_DNA"/>
</dbReference>
<name>A3J012_9CHRO</name>
<comment type="caution">
    <text evidence="1">The sequence shown here is derived from an EMBL/GenBank/DDBJ whole genome shotgun (WGS) entry which is preliminary data.</text>
</comment>
<reference evidence="1 2" key="1">
    <citation type="submission" date="2007-03" db="EMBL/GenBank/DDBJ databases">
        <authorList>
            <person name="Stal L."/>
            <person name="Ferriera S."/>
            <person name="Johnson J."/>
            <person name="Kravitz S."/>
            <person name="Beeson K."/>
            <person name="Sutton G."/>
            <person name="Rogers Y.-H."/>
            <person name="Friedman R."/>
            <person name="Frazier M."/>
            <person name="Venter J.C."/>
        </authorList>
    </citation>
    <scope>NUCLEOTIDE SEQUENCE [LARGE SCALE GENOMIC DNA]</scope>
    <source>
        <strain evidence="1 2">CCY0110</strain>
    </source>
</reference>
<keyword evidence="2" id="KW-1185">Reference proteome</keyword>
<protein>
    <submittedName>
        <fullName evidence="1">Phage integrase</fullName>
    </submittedName>
</protein>
<gene>
    <name evidence="1" type="ORF">CY0110_00830</name>
</gene>